<accession>A0A2I5HPI7</accession>
<dbReference type="AlphaFoldDB" id="A0A2I5HPI7"/>
<dbReference type="Proteomes" id="UP000230639">
    <property type="component" value="Chromosome"/>
</dbReference>
<dbReference type="RefSeq" id="WP_063390063.1">
    <property type="nucleotide sequence ID" value="NZ_CP011288.1"/>
</dbReference>
<protein>
    <submittedName>
        <fullName evidence="2">Transglycosylase</fullName>
    </submittedName>
</protein>
<name>A0A2I5HPI7_SALDZ</name>
<gene>
    <name evidence="2" type="ORF">CNQ75_25145</name>
</gene>
<evidence type="ECO:0000313" key="2">
    <source>
        <dbReference type="EMBL" id="ATW57484.1"/>
    </source>
</evidence>
<keyword evidence="1" id="KW-0732">Signal</keyword>
<feature type="chain" id="PRO_5014412283" evidence="1">
    <location>
        <begin position="21"/>
        <end position="177"/>
    </location>
</feature>
<dbReference type="InterPro" id="IPR023346">
    <property type="entry name" value="Lysozyme-like_dom_sf"/>
</dbReference>
<dbReference type="SUPFAM" id="SSF53955">
    <property type="entry name" value="Lysozyme-like"/>
    <property type="match status" value="1"/>
</dbReference>
<reference evidence="2 3" key="1">
    <citation type="submission" date="2017-09" db="EMBL/GenBank/DDBJ databases">
        <title>Complete genome of Salmonella enterica subsp. diarizonae isolated from stool of a patient with bacterial enteropathy.</title>
        <authorList>
            <person name="Zhou J."/>
            <person name="Chen Q."/>
            <person name="Guo L."/>
            <person name="Fan J."/>
        </authorList>
    </citation>
    <scope>NUCLEOTIDE SEQUENCE [LARGE SCALE GENOMIC DNA]</scope>
    <source>
        <strain evidence="2 3">HZS154</strain>
    </source>
</reference>
<evidence type="ECO:0000256" key="1">
    <source>
        <dbReference type="SAM" id="SignalP"/>
    </source>
</evidence>
<sequence length="177" mass="19275">MASHLCSLTVGLLISAHACAVPPLYAQIARQQQVPAELLYAVARAESGSRLEQGLHPWPWTLNIAGTGYRYPSRSSACRALLTFARTRSLKRIDAGLGQINLGWNRQWFPSLCASFDPADNLTVTALLLRQHYNASPGSWLDAAARYHHPAGGKPAAVYRQKISQQIRLLSASGTSP</sequence>
<evidence type="ECO:0000313" key="3">
    <source>
        <dbReference type="Proteomes" id="UP000230639"/>
    </source>
</evidence>
<dbReference type="STRING" id="59204.UQ49_03810"/>
<dbReference type="EMBL" id="CP023345">
    <property type="protein sequence ID" value="ATW57484.1"/>
    <property type="molecule type" value="Genomic_DNA"/>
</dbReference>
<organism evidence="2 3">
    <name type="scientific">Salmonella diarizonae</name>
    <dbReference type="NCBI Taxonomy" id="59204"/>
    <lineage>
        <taxon>Bacteria</taxon>
        <taxon>Pseudomonadati</taxon>
        <taxon>Pseudomonadota</taxon>
        <taxon>Gammaproteobacteria</taxon>
        <taxon>Enterobacterales</taxon>
        <taxon>Enterobacteriaceae</taxon>
        <taxon>Salmonella</taxon>
    </lineage>
</organism>
<feature type="signal peptide" evidence="1">
    <location>
        <begin position="1"/>
        <end position="20"/>
    </location>
</feature>
<dbReference type="Gene3D" id="1.10.530.10">
    <property type="match status" value="1"/>
</dbReference>
<proteinExistence type="predicted"/>